<keyword evidence="4" id="KW-1185">Reference proteome</keyword>
<evidence type="ECO:0000313" key="3">
    <source>
        <dbReference type="EMBL" id="MFC3227348.1"/>
    </source>
</evidence>
<feature type="compositionally biased region" description="Basic and acidic residues" evidence="1">
    <location>
        <begin position="282"/>
        <end position="297"/>
    </location>
</feature>
<dbReference type="InterPro" id="IPR006528">
    <property type="entry name" value="Phage_head_morphogenesis_dom"/>
</dbReference>
<name>A0ABV7KY84_9PROT</name>
<evidence type="ECO:0000256" key="1">
    <source>
        <dbReference type="SAM" id="MobiDB-lite"/>
    </source>
</evidence>
<reference evidence="4" key="1">
    <citation type="journal article" date="2019" name="Int. J. Syst. Evol. Microbiol.">
        <title>The Global Catalogue of Microorganisms (GCM) 10K type strain sequencing project: providing services to taxonomists for standard genome sequencing and annotation.</title>
        <authorList>
            <consortium name="The Broad Institute Genomics Platform"/>
            <consortium name="The Broad Institute Genome Sequencing Center for Infectious Disease"/>
            <person name="Wu L."/>
            <person name="Ma J."/>
        </authorList>
    </citation>
    <scope>NUCLEOTIDE SEQUENCE [LARGE SCALE GENOMIC DNA]</scope>
    <source>
        <strain evidence="4">KCTC 42964</strain>
    </source>
</reference>
<feature type="region of interest" description="Disordered" evidence="1">
    <location>
        <begin position="57"/>
        <end position="76"/>
    </location>
</feature>
<proteinExistence type="predicted"/>
<dbReference type="RefSeq" id="WP_379899513.1">
    <property type="nucleotide sequence ID" value="NZ_JBHRTR010000022.1"/>
</dbReference>
<evidence type="ECO:0000313" key="4">
    <source>
        <dbReference type="Proteomes" id="UP001595528"/>
    </source>
</evidence>
<evidence type="ECO:0000259" key="2">
    <source>
        <dbReference type="Pfam" id="PF04233"/>
    </source>
</evidence>
<feature type="region of interest" description="Disordered" evidence="1">
    <location>
        <begin position="1"/>
        <end position="45"/>
    </location>
</feature>
<gene>
    <name evidence="3" type="ORF">ACFOGJ_08915</name>
</gene>
<dbReference type="NCBIfam" id="TIGR01641">
    <property type="entry name" value="phageSPP1_gp7"/>
    <property type="match status" value="1"/>
</dbReference>
<feature type="domain" description="Phage head morphogenesis" evidence="2">
    <location>
        <begin position="212"/>
        <end position="315"/>
    </location>
</feature>
<dbReference type="Pfam" id="PF04233">
    <property type="entry name" value="Phage_Mu_F"/>
    <property type="match status" value="1"/>
</dbReference>
<organism evidence="3 4">
    <name type="scientific">Marinibaculum pumilum</name>
    <dbReference type="NCBI Taxonomy" id="1766165"/>
    <lineage>
        <taxon>Bacteria</taxon>
        <taxon>Pseudomonadati</taxon>
        <taxon>Pseudomonadota</taxon>
        <taxon>Alphaproteobacteria</taxon>
        <taxon>Rhodospirillales</taxon>
        <taxon>Rhodospirillaceae</taxon>
        <taxon>Marinibaculum</taxon>
    </lineage>
</organism>
<accession>A0ABV7KY84</accession>
<protein>
    <submittedName>
        <fullName evidence="3">Phage minor head protein</fullName>
    </submittedName>
</protein>
<dbReference type="Proteomes" id="UP001595528">
    <property type="component" value="Unassembled WGS sequence"/>
</dbReference>
<comment type="caution">
    <text evidence="3">The sequence shown here is derived from an EMBL/GenBank/DDBJ whole genome shotgun (WGS) entry which is preliminary data.</text>
</comment>
<dbReference type="EMBL" id="JBHRTR010000022">
    <property type="protein sequence ID" value="MFC3227348.1"/>
    <property type="molecule type" value="Genomic_DNA"/>
</dbReference>
<feature type="region of interest" description="Disordered" evidence="1">
    <location>
        <begin position="282"/>
        <end position="307"/>
    </location>
</feature>
<sequence>MFSKARGSVRSRPYPREKRQDEVAPVAPSAGRILPSAAPSATRADREEAFLRALRHRQATQGRRGLRRRPPKAIPPDSVEREYARALLAMVQAFNDDVRRILLDRLPSIGREADLARPDRRADDWPQQLQELVATLRVRAQQRTAEAEATAREYGERTADWNRAQWRRQINSVLGVDVLAREPWLTDQLQSFAAENAALIRSIPEQQLTQVEGIAQRGMRSGTRPEEIAHEIGQRFQVAESRARLIARDQVAKLNGQLTELRQTNIGVTEYIWSTSRDERVRPSHAAKEGKKFRWDDPPADTGHPGEDYQCRCTALPVLDDVIDEFTG</sequence>
<feature type="compositionally biased region" description="Basic residues" evidence="1">
    <location>
        <begin position="57"/>
        <end position="71"/>
    </location>
</feature>